<evidence type="ECO:0000313" key="1">
    <source>
        <dbReference type="Proteomes" id="UP000887580"/>
    </source>
</evidence>
<sequence>MTDDSQMDKRARFAFAKRFAFNGPSRGFAFAKRSAAPIAVPAPIENSAVAADSDSMESSDDQLMDKRARFAFAKRFAFNGPSRNFAFAKRSPYSSSFA</sequence>
<accession>A0AC35ES98</accession>
<reference evidence="2" key="1">
    <citation type="submission" date="2022-11" db="UniProtKB">
        <authorList>
            <consortium name="WormBaseParasite"/>
        </authorList>
    </citation>
    <scope>IDENTIFICATION</scope>
</reference>
<name>A0AC35ES98_9BILA</name>
<dbReference type="Proteomes" id="UP000887580">
    <property type="component" value="Unplaced"/>
</dbReference>
<organism evidence="1 2">
    <name type="scientific">Panagrolaimus sp. PS1159</name>
    <dbReference type="NCBI Taxonomy" id="55785"/>
    <lineage>
        <taxon>Eukaryota</taxon>
        <taxon>Metazoa</taxon>
        <taxon>Ecdysozoa</taxon>
        <taxon>Nematoda</taxon>
        <taxon>Chromadorea</taxon>
        <taxon>Rhabditida</taxon>
        <taxon>Tylenchina</taxon>
        <taxon>Panagrolaimomorpha</taxon>
        <taxon>Panagrolaimoidea</taxon>
        <taxon>Panagrolaimidae</taxon>
        <taxon>Panagrolaimus</taxon>
    </lineage>
</organism>
<proteinExistence type="predicted"/>
<evidence type="ECO:0000313" key="2">
    <source>
        <dbReference type="WBParaSite" id="PS1159_v2.g10347.t1"/>
    </source>
</evidence>
<protein>
    <submittedName>
        <fullName evidence="2">Uncharacterized protein</fullName>
    </submittedName>
</protein>
<dbReference type="WBParaSite" id="PS1159_v2.g10347.t1">
    <property type="protein sequence ID" value="PS1159_v2.g10347.t1"/>
    <property type="gene ID" value="PS1159_v2.g10347"/>
</dbReference>